<name>A0A2H3CX57_ARMGA</name>
<dbReference type="OrthoDB" id="2676448at2759"/>
<protein>
    <submittedName>
        <fullName evidence="1">Uncharacterized protein</fullName>
    </submittedName>
</protein>
<reference evidence="2" key="1">
    <citation type="journal article" date="2017" name="Nat. Ecol. Evol.">
        <title>Genome expansion and lineage-specific genetic innovations in the forest pathogenic fungi Armillaria.</title>
        <authorList>
            <person name="Sipos G."/>
            <person name="Prasanna A.N."/>
            <person name="Walter M.C."/>
            <person name="O'Connor E."/>
            <person name="Balint B."/>
            <person name="Krizsan K."/>
            <person name="Kiss B."/>
            <person name="Hess J."/>
            <person name="Varga T."/>
            <person name="Slot J."/>
            <person name="Riley R."/>
            <person name="Boka B."/>
            <person name="Rigling D."/>
            <person name="Barry K."/>
            <person name="Lee J."/>
            <person name="Mihaltcheva S."/>
            <person name="LaButti K."/>
            <person name="Lipzen A."/>
            <person name="Waldron R."/>
            <person name="Moloney N.M."/>
            <person name="Sperisen C."/>
            <person name="Kredics L."/>
            <person name="Vagvoelgyi C."/>
            <person name="Patrignani A."/>
            <person name="Fitzpatrick D."/>
            <person name="Nagy I."/>
            <person name="Doyle S."/>
            <person name="Anderson J.B."/>
            <person name="Grigoriev I.V."/>
            <person name="Gueldener U."/>
            <person name="Muensterkoetter M."/>
            <person name="Nagy L.G."/>
        </authorList>
    </citation>
    <scope>NUCLEOTIDE SEQUENCE [LARGE SCALE GENOMIC DNA]</scope>
    <source>
        <strain evidence="2">Ar21-2</strain>
    </source>
</reference>
<proteinExistence type="predicted"/>
<gene>
    <name evidence="1" type="ORF">ARMGADRAFT_876600</name>
</gene>
<feature type="non-terminal residue" evidence="1">
    <location>
        <position position="96"/>
    </location>
</feature>
<accession>A0A2H3CX57</accession>
<feature type="non-terminal residue" evidence="1">
    <location>
        <position position="1"/>
    </location>
</feature>
<dbReference type="InParanoid" id="A0A2H3CX57"/>
<evidence type="ECO:0000313" key="2">
    <source>
        <dbReference type="Proteomes" id="UP000217790"/>
    </source>
</evidence>
<keyword evidence="2" id="KW-1185">Reference proteome</keyword>
<dbReference type="AlphaFoldDB" id="A0A2H3CX57"/>
<dbReference type="EMBL" id="KZ293677">
    <property type="protein sequence ID" value="PBK87619.1"/>
    <property type="molecule type" value="Genomic_DNA"/>
</dbReference>
<dbReference type="OMA" id="DISACEW"/>
<sequence>LKWDQVVEYAFLAEFDILRDAHQDIRTKSWMTPTGRHALDTYFRMCHAQEEIVRLNVKIACLVTYMRDEEVYLSYIEQELSNNDLLVVFQVWQLCI</sequence>
<dbReference type="Proteomes" id="UP000217790">
    <property type="component" value="Unassembled WGS sequence"/>
</dbReference>
<organism evidence="1 2">
    <name type="scientific">Armillaria gallica</name>
    <name type="common">Bulbous honey fungus</name>
    <name type="synonym">Armillaria bulbosa</name>
    <dbReference type="NCBI Taxonomy" id="47427"/>
    <lineage>
        <taxon>Eukaryota</taxon>
        <taxon>Fungi</taxon>
        <taxon>Dikarya</taxon>
        <taxon>Basidiomycota</taxon>
        <taxon>Agaricomycotina</taxon>
        <taxon>Agaricomycetes</taxon>
        <taxon>Agaricomycetidae</taxon>
        <taxon>Agaricales</taxon>
        <taxon>Marasmiineae</taxon>
        <taxon>Physalacriaceae</taxon>
        <taxon>Armillaria</taxon>
    </lineage>
</organism>
<evidence type="ECO:0000313" key="1">
    <source>
        <dbReference type="EMBL" id="PBK87619.1"/>
    </source>
</evidence>
<dbReference type="STRING" id="47427.A0A2H3CX57"/>